<dbReference type="PANTHER" id="PTHR42986">
    <property type="entry name" value="BENZALDEHYDE DEHYDROGENASE YFMT"/>
    <property type="match status" value="1"/>
</dbReference>
<dbReference type="InterPro" id="IPR016161">
    <property type="entry name" value="Ald_DH/histidinol_DH"/>
</dbReference>
<keyword evidence="2 5" id="KW-0560">Oxidoreductase</keyword>
<dbReference type="RefSeq" id="WP_343960040.1">
    <property type="nucleotide sequence ID" value="NZ_BAAAMN010000070.1"/>
</dbReference>
<protein>
    <submittedName>
        <fullName evidence="7">Benzaldehyde dehydrogenase</fullName>
    </submittedName>
</protein>
<name>A0ABN2UZT9_9MICC</name>
<dbReference type="Proteomes" id="UP001501461">
    <property type="component" value="Unassembled WGS sequence"/>
</dbReference>
<dbReference type="SUPFAM" id="SSF53720">
    <property type="entry name" value="ALDH-like"/>
    <property type="match status" value="1"/>
</dbReference>
<dbReference type="PROSITE" id="PS00687">
    <property type="entry name" value="ALDEHYDE_DEHYDR_GLU"/>
    <property type="match status" value="1"/>
</dbReference>
<feature type="domain" description="Aldehyde dehydrogenase" evidence="6">
    <location>
        <begin position="28"/>
        <end position="483"/>
    </location>
</feature>
<evidence type="ECO:0000313" key="8">
    <source>
        <dbReference type="Proteomes" id="UP001501461"/>
    </source>
</evidence>
<dbReference type="Pfam" id="PF00171">
    <property type="entry name" value="Aldedh"/>
    <property type="match status" value="1"/>
</dbReference>
<dbReference type="EMBL" id="BAAAMN010000070">
    <property type="protein sequence ID" value="GAA2046215.1"/>
    <property type="molecule type" value="Genomic_DNA"/>
</dbReference>
<dbReference type="InterPro" id="IPR015590">
    <property type="entry name" value="Aldehyde_DH_dom"/>
</dbReference>
<dbReference type="Gene3D" id="3.40.605.10">
    <property type="entry name" value="Aldehyde Dehydrogenase, Chain A, domain 1"/>
    <property type="match status" value="1"/>
</dbReference>
<evidence type="ECO:0000256" key="5">
    <source>
        <dbReference type="RuleBase" id="RU003345"/>
    </source>
</evidence>
<keyword evidence="3" id="KW-0520">NAD</keyword>
<evidence type="ECO:0000256" key="3">
    <source>
        <dbReference type="ARBA" id="ARBA00023027"/>
    </source>
</evidence>
<keyword evidence="8" id="KW-1185">Reference proteome</keyword>
<feature type="active site" evidence="4">
    <location>
        <position position="262"/>
    </location>
</feature>
<dbReference type="InterPro" id="IPR016162">
    <property type="entry name" value="Ald_DH_N"/>
</dbReference>
<evidence type="ECO:0000256" key="2">
    <source>
        <dbReference type="ARBA" id="ARBA00023002"/>
    </source>
</evidence>
<organism evidence="7 8">
    <name type="scientific">Yaniella flava</name>
    <dbReference type="NCBI Taxonomy" id="287930"/>
    <lineage>
        <taxon>Bacteria</taxon>
        <taxon>Bacillati</taxon>
        <taxon>Actinomycetota</taxon>
        <taxon>Actinomycetes</taxon>
        <taxon>Micrococcales</taxon>
        <taxon>Micrococcaceae</taxon>
        <taxon>Yaniella</taxon>
    </lineage>
</organism>
<dbReference type="InterPro" id="IPR029510">
    <property type="entry name" value="Ald_DH_CS_GLU"/>
</dbReference>
<gene>
    <name evidence="7" type="ORF">GCM10009720_28860</name>
</gene>
<sequence>MSENKTHAIASDAMLQETWDGMLFTDKWTTGSGGTAEVIEPATGSVLGTVSKATGEDVFAAAKTSAKAQEQWAQKKPSERAAILRKAGDFFVNNAEELNEWVQRETGAIGPKAGLETHVAADECFDAAALPRHVQGEVLASDEDHWSFARRFPAGVVGVISPFNFPLILSIRSVAPALALGNSVILKPDPRTPISGGYMIMRAFEEAGLPAGVLQVLPGDVDAGVALTEAPEVRVVSFTGSTPAGRKVGEACGKNLKRAHLELGGNNAVVVLPGADIDAAASAGAFGSYMHQGQVCMTAGRHLVHESMRDEYVAVLKEKAENLPIGDPWTDQVALGPIIDDKQRDNIDRIVRAAQDAGGSVEAGGTYDGLFYRPTLITGVDQDNPAWKEEIFGPVAPVMSFSSIEEAADLVNSSEYGLAVSILGDVGESMKLADMVHSGKVHINEQTVADESTAPFGGVGDSGNGSRFGGYTANIEAFTETQWLTVRPDIAPYPF</sequence>
<dbReference type="CDD" id="cd07152">
    <property type="entry name" value="ALDH_BenzADH"/>
    <property type="match status" value="1"/>
</dbReference>
<accession>A0ABN2UZT9</accession>
<dbReference type="InterPro" id="IPR016163">
    <property type="entry name" value="Ald_DH_C"/>
</dbReference>
<dbReference type="Gene3D" id="3.40.309.10">
    <property type="entry name" value="Aldehyde Dehydrogenase, Chain A, domain 2"/>
    <property type="match status" value="1"/>
</dbReference>
<evidence type="ECO:0000256" key="4">
    <source>
        <dbReference type="PROSITE-ProRule" id="PRU10007"/>
    </source>
</evidence>
<comment type="similarity">
    <text evidence="1 5">Belongs to the aldehyde dehydrogenase family.</text>
</comment>
<reference evidence="8" key="1">
    <citation type="journal article" date="2019" name="Int. J. Syst. Evol. Microbiol.">
        <title>The Global Catalogue of Microorganisms (GCM) 10K type strain sequencing project: providing services to taxonomists for standard genome sequencing and annotation.</title>
        <authorList>
            <consortium name="The Broad Institute Genomics Platform"/>
            <consortium name="The Broad Institute Genome Sequencing Center for Infectious Disease"/>
            <person name="Wu L."/>
            <person name="Ma J."/>
        </authorList>
    </citation>
    <scope>NUCLEOTIDE SEQUENCE [LARGE SCALE GENOMIC DNA]</scope>
    <source>
        <strain evidence="8">JCM 13595</strain>
    </source>
</reference>
<evidence type="ECO:0000313" key="7">
    <source>
        <dbReference type="EMBL" id="GAA2046215.1"/>
    </source>
</evidence>
<dbReference type="PANTHER" id="PTHR42986:SF1">
    <property type="entry name" value="BENZALDEHYDE DEHYDROGENASE YFMT"/>
    <property type="match status" value="1"/>
</dbReference>
<comment type="caution">
    <text evidence="7">The sequence shown here is derived from an EMBL/GenBank/DDBJ whole genome shotgun (WGS) entry which is preliminary data.</text>
</comment>
<proteinExistence type="inferred from homology"/>
<evidence type="ECO:0000259" key="6">
    <source>
        <dbReference type="Pfam" id="PF00171"/>
    </source>
</evidence>
<evidence type="ECO:0000256" key="1">
    <source>
        <dbReference type="ARBA" id="ARBA00009986"/>
    </source>
</evidence>